<evidence type="ECO:0000313" key="2">
    <source>
        <dbReference type="Proteomes" id="UP000012015"/>
    </source>
</evidence>
<proteinExistence type="predicted"/>
<gene>
    <name evidence="1" type="ORF">ADIAG_04000</name>
</gene>
<dbReference type="STRING" id="1276920.ADIAG_04000"/>
<accession>M7N4I8</accession>
<evidence type="ECO:0000313" key="1">
    <source>
        <dbReference type="EMBL" id="EMQ96674.1"/>
    </source>
</evidence>
<keyword evidence="2" id="KW-1185">Reference proteome</keyword>
<dbReference type="EMBL" id="AOCK01000015">
    <property type="protein sequence ID" value="EMQ96674.1"/>
    <property type="molecule type" value="Genomic_DNA"/>
</dbReference>
<reference evidence="1 2" key="1">
    <citation type="journal article" date="2013" name="Genome Announc.">
        <title>Draft Genome Sequence of Arthrobacter gangotriensis Strain Lz1yT, Isolated from a Penguin Rookery Soil Sample Collected in Antarctica, near the Indian Station Dakshin Gangotri.</title>
        <authorList>
            <person name="Shivaji S."/>
            <person name="Ara S."/>
            <person name="Bandi S."/>
            <person name="Singh A."/>
            <person name="Kumar Pinnaka A."/>
        </authorList>
    </citation>
    <scope>NUCLEOTIDE SEQUENCE [LARGE SCALE GENOMIC DNA]</scope>
    <source>
        <strain evidence="1 2">Lz1y</strain>
    </source>
</reference>
<name>M7N4I8_9MICC</name>
<organism evidence="1 2">
    <name type="scientific">Paeniglutamicibacter gangotriensis Lz1y</name>
    <dbReference type="NCBI Taxonomy" id="1276920"/>
    <lineage>
        <taxon>Bacteria</taxon>
        <taxon>Bacillati</taxon>
        <taxon>Actinomycetota</taxon>
        <taxon>Actinomycetes</taxon>
        <taxon>Micrococcales</taxon>
        <taxon>Micrococcaceae</taxon>
        <taxon>Paeniglutamicibacter</taxon>
    </lineage>
</organism>
<protein>
    <submittedName>
        <fullName evidence="1">Uncharacterized protein</fullName>
    </submittedName>
</protein>
<comment type="caution">
    <text evidence="1">The sequence shown here is derived from an EMBL/GenBank/DDBJ whole genome shotgun (WGS) entry which is preliminary data.</text>
</comment>
<dbReference type="Proteomes" id="UP000012015">
    <property type="component" value="Unassembled WGS sequence"/>
</dbReference>
<sequence length="84" mass="8566">MFRETGSAGGRGGCRRRECHGNAAISKIMAVKSSDRLAPGTGARLIEVNVCPLGAAASDKLVERTDALQSGLGNGPSHAAWSTG</sequence>
<dbReference type="AlphaFoldDB" id="M7N4I8"/>